<dbReference type="Pfam" id="PF11794">
    <property type="entry name" value="HpaB_N"/>
    <property type="match status" value="1"/>
</dbReference>
<dbReference type="SUPFAM" id="SSF47203">
    <property type="entry name" value="Acyl-CoA dehydrogenase C-terminal domain-like"/>
    <property type="match status" value="1"/>
</dbReference>
<keyword evidence="7" id="KW-1185">Reference proteome</keyword>
<dbReference type="SUPFAM" id="SSF56645">
    <property type="entry name" value="Acyl-CoA dehydrogenase NM domain-like"/>
    <property type="match status" value="1"/>
</dbReference>
<evidence type="ECO:0000259" key="5">
    <source>
        <dbReference type="Pfam" id="PF11794"/>
    </source>
</evidence>
<keyword evidence="1" id="KW-0285">Flavoprotein</keyword>
<evidence type="ECO:0000259" key="4">
    <source>
        <dbReference type="Pfam" id="PF03241"/>
    </source>
</evidence>
<dbReference type="Proteomes" id="UP001232245">
    <property type="component" value="Unassembled WGS sequence"/>
</dbReference>
<protein>
    <submittedName>
        <fullName evidence="6">4-hydroxyphenylacetate 3-monooxygenase</fullName>
        <ecNumber evidence="6">1.14.14.9</ecNumber>
    </submittedName>
</protein>
<feature type="domain" description="HpaB/PvcC/4-BUDH C-terminal" evidence="4">
    <location>
        <begin position="281"/>
        <end position="477"/>
    </location>
</feature>
<dbReference type="InterPro" id="IPR036250">
    <property type="entry name" value="AcylCo_DH-like_C"/>
</dbReference>
<sequence length="479" mass="54790">MPAISGEQYLSRINEMQPNVWIRGKKVTGKLSDHPDYKGAMQTKASLYDLQLHPDLIEKMTFPSPLSKEPVGISFLQPKTKEDLERRRYMMNVWARKTLGMMGRTPDYLNTVLMTLATASPILTKQEKSFSENLLRLYEHAREHDYSFTHSFINPQVNRSYQNEKPSTEPIAAKVIAKTSDGLIVKGARLLATQGGMTDEVLIFPSGSKLGDDDYAFSFSIPTNTEGLKFICRESFYKGDSAFNYPLSSRFHEMETMIIFDNVLVPWDRVFFHNRQDIAYELFSKSSFTAHALHQVVIRQIVKTEFILGLAQKMVNSLDLSDYQHIKEKISEMIIGLETMKALLERAELHAKEDQWGTITPNVHPLYVAINTFPTLYPRMSEILQLIGAGGLMAIPAEEDFQSELADDIDNYFQGNACSAVEKTKLFRLVWDLTMSSFGTRQTQYERYFFGDPIKLAGTLYNGYPRDEYIRQVEDFLSS</sequence>
<dbReference type="GO" id="GO:0052881">
    <property type="term" value="F:4-hydroxyphenylacetate 3-monooxygenase activity"/>
    <property type="evidence" value="ECO:0007669"/>
    <property type="project" value="UniProtKB-EC"/>
</dbReference>
<dbReference type="EC" id="1.14.14.9" evidence="6"/>
<dbReference type="Gene3D" id="1.20.140.10">
    <property type="entry name" value="Butyryl-CoA Dehydrogenase, subunit A, domain 3"/>
    <property type="match status" value="1"/>
</dbReference>
<proteinExistence type="predicted"/>
<dbReference type="Gene3D" id="1.10.3140.10">
    <property type="entry name" value="4-hydroxybutyryl-coa dehydratase, domain 1"/>
    <property type="match status" value="1"/>
</dbReference>
<evidence type="ECO:0000313" key="6">
    <source>
        <dbReference type="EMBL" id="MDQ0225536.1"/>
    </source>
</evidence>
<dbReference type="NCBIfam" id="TIGR02309">
    <property type="entry name" value="HpaB-1"/>
    <property type="match status" value="1"/>
</dbReference>
<dbReference type="InterPro" id="IPR024719">
    <property type="entry name" value="HpaB/PvcC/4-BUDH_C"/>
</dbReference>
<dbReference type="InterPro" id="IPR012687">
    <property type="entry name" value="HpaB_Deino-type"/>
</dbReference>
<evidence type="ECO:0000313" key="7">
    <source>
        <dbReference type="Proteomes" id="UP001232245"/>
    </source>
</evidence>
<feature type="domain" description="HpaB/PvcC/4-BUDH N-terminal" evidence="5">
    <location>
        <begin position="6"/>
        <end position="271"/>
    </location>
</feature>
<dbReference type="Gene3D" id="2.40.110.10">
    <property type="entry name" value="Butyryl-CoA Dehydrogenase, subunit A, domain 2"/>
    <property type="match status" value="1"/>
</dbReference>
<dbReference type="InterPro" id="IPR009100">
    <property type="entry name" value="AcylCoA_DH/oxidase_NM_dom_sf"/>
</dbReference>
<gene>
    <name evidence="6" type="ORF">J2S02_001880</name>
</gene>
<evidence type="ECO:0000256" key="1">
    <source>
        <dbReference type="ARBA" id="ARBA00022630"/>
    </source>
</evidence>
<accession>A0ABT9YZW3</accession>
<dbReference type="PANTHER" id="PTHR36117:SF3">
    <property type="entry name" value="4-HYDROXYPHENYLACETATE 3-MONOOXYGENASE-RELATED"/>
    <property type="match status" value="1"/>
</dbReference>
<dbReference type="InterPro" id="IPR024674">
    <property type="entry name" value="HpaB/PvcC/4-BUDH_N"/>
</dbReference>
<reference evidence="6 7" key="1">
    <citation type="submission" date="2023-07" db="EMBL/GenBank/DDBJ databases">
        <title>Genomic Encyclopedia of Type Strains, Phase IV (KMG-IV): sequencing the most valuable type-strain genomes for metagenomic binning, comparative biology and taxonomic classification.</title>
        <authorList>
            <person name="Goeker M."/>
        </authorList>
    </citation>
    <scope>NUCLEOTIDE SEQUENCE [LARGE SCALE GENOMIC DNA]</scope>
    <source>
        <strain evidence="6 7">DSM 17723</strain>
    </source>
</reference>
<dbReference type="RefSeq" id="WP_174881907.1">
    <property type="nucleotide sequence ID" value="NZ_CADEPK010000456.1"/>
</dbReference>
<dbReference type="PANTHER" id="PTHR36117">
    <property type="entry name" value="4-HYDROXYPHENYLACETATE 3-MONOOXYGENASE-RELATED"/>
    <property type="match status" value="1"/>
</dbReference>
<dbReference type="EMBL" id="JAUSTZ010000003">
    <property type="protein sequence ID" value="MDQ0225536.1"/>
    <property type="molecule type" value="Genomic_DNA"/>
</dbReference>
<keyword evidence="2" id="KW-0274">FAD</keyword>
<dbReference type="InterPro" id="IPR004925">
    <property type="entry name" value="HpaB/PvcC/4-BUDH"/>
</dbReference>
<organism evidence="6 7">
    <name type="scientific">Metabacillus niabensis</name>
    <dbReference type="NCBI Taxonomy" id="324854"/>
    <lineage>
        <taxon>Bacteria</taxon>
        <taxon>Bacillati</taxon>
        <taxon>Bacillota</taxon>
        <taxon>Bacilli</taxon>
        <taxon>Bacillales</taxon>
        <taxon>Bacillaceae</taxon>
        <taxon>Metabacillus</taxon>
    </lineage>
</organism>
<keyword evidence="3 6" id="KW-0560">Oxidoreductase</keyword>
<name>A0ABT9YZW3_9BACI</name>
<dbReference type="Pfam" id="PF03241">
    <property type="entry name" value="HpaB"/>
    <property type="match status" value="1"/>
</dbReference>
<dbReference type="PIRSF" id="PIRSF000331">
    <property type="entry name" value="HpaA_HpaB"/>
    <property type="match status" value="1"/>
</dbReference>
<evidence type="ECO:0000256" key="2">
    <source>
        <dbReference type="ARBA" id="ARBA00022827"/>
    </source>
</evidence>
<evidence type="ECO:0000256" key="3">
    <source>
        <dbReference type="ARBA" id="ARBA00023002"/>
    </source>
</evidence>
<dbReference type="InterPro" id="IPR046373">
    <property type="entry name" value="Acyl-CoA_Oxase/DH_mid-dom_sf"/>
</dbReference>
<comment type="caution">
    <text evidence="6">The sequence shown here is derived from an EMBL/GenBank/DDBJ whole genome shotgun (WGS) entry which is preliminary data.</text>
</comment>